<proteinExistence type="predicted"/>
<evidence type="ECO:0000313" key="2">
    <source>
        <dbReference type="Proteomes" id="UP001611263"/>
    </source>
</evidence>
<dbReference type="EMBL" id="JBIRUQ010000006">
    <property type="protein sequence ID" value="MFI1463598.1"/>
    <property type="molecule type" value="Genomic_DNA"/>
</dbReference>
<dbReference type="GeneID" id="93509581"/>
<sequence length="69" mass="7229">MSDTEFATTPNELTPVAAHENADSAQNHFTGLDSQFAARSTIRSPGRAEALPSSLSTTIDPAVTIHTSS</sequence>
<dbReference type="RefSeq" id="WP_156052386.1">
    <property type="nucleotide sequence ID" value="NZ_JBIRUQ010000006.1"/>
</dbReference>
<dbReference type="Proteomes" id="UP001611263">
    <property type="component" value="Unassembled WGS sequence"/>
</dbReference>
<comment type="caution">
    <text evidence="1">The sequence shown here is derived from an EMBL/GenBank/DDBJ whole genome shotgun (WGS) entry which is preliminary data.</text>
</comment>
<accession>A0ABW7TTW3</accession>
<protein>
    <submittedName>
        <fullName evidence="1">Uncharacterized protein</fullName>
    </submittedName>
</protein>
<reference evidence="1 2" key="1">
    <citation type="submission" date="2024-10" db="EMBL/GenBank/DDBJ databases">
        <title>The Natural Products Discovery Center: Release of the First 8490 Sequenced Strains for Exploring Actinobacteria Biosynthetic Diversity.</title>
        <authorList>
            <person name="Kalkreuter E."/>
            <person name="Kautsar S.A."/>
            <person name="Yang D."/>
            <person name="Bader C.D."/>
            <person name="Teijaro C.N."/>
            <person name="Fluegel L."/>
            <person name="Davis C.M."/>
            <person name="Simpson J.R."/>
            <person name="Lauterbach L."/>
            <person name="Steele A.D."/>
            <person name="Gui C."/>
            <person name="Meng S."/>
            <person name="Li G."/>
            <person name="Viehrig K."/>
            <person name="Ye F."/>
            <person name="Su P."/>
            <person name="Kiefer A.F."/>
            <person name="Nichols A."/>
            <person name="Cepeda A.J."/>
            <person name="Yan W."/>
            <person name="Fan B."/>
            <person name="Jiang Y."/>
            <person name="Adhikari A."/>
            <person name="Zheng C.-J."/>
            <person name="Schuster L."/>
            <person name="Cowan T.M."/>
            <person name="Smanski M.J."/>
            <person name="Chevrette M.G."/>
            <person name="De Carvalho L.P.S."/>
            <person name="Shen B."/>
        </authorList>
    </citation>
    <scope>NUCLEOTIDE SEQUENCE [LARGE SCALE GENOMIC DNA]</scope>
    <source>
        <strain evidence="1 2">NPDC020568</strain>
    </source>
</reference>
<gene>
    <name evidence="1" type="ORF">ACH4WX_23010</name>
</gene>
<name>A0ABW7TTW3_9NOCA</name>
<evidence type="ECO:0000313" key="1">
    <source>
        <dbReference type="EMBL" id="MFI1463598.1"/>
    </source>
</evidence>
<keyword evidence="2" id="KW-1185">Reference proteome</keyword>
<organism evidence="1 2">
    <name type="scientific">Nocardia carnea</name>
    <dbReference type="NCBI Taxonomy" id="37328"/>
    <lineage>
        <taxon>Bacteria</taxon>
        <taxon>Bacillati</taxon>
        <taxon>Actinomycetota</taxon>
        <taxon>Actinomycetes</taxon>
        <taxon>Mycobacteriales</taxon>
        <taxon>Nocardiaceae</taxon>
        <taxon>Nocardia</taxon>
    </lineage>
</organism>